<dbReference type="Gene3D" id="3.40.50.150">
    <property type="entry name" value="Vaccinia Virus protein VP39"/>
    <property type="match status" value="1"/>
</dbReference>
<dbReference type="PANTHER" id="PTHR42912:SF80">
    <property type="entry name" value="METHYLTRANSFERASE DOMAIN-CONTAINING PROTEIN"/>
    <property type="match status" value="1"/>
</dbReference>
<name>A0A421B7E8_9PSEU</name>
<organism evidence="2 3">
    <name type="scientific">Actinokineospora cianjurensis</name>
    <dbReference type="NCBI Taxonomy" id="585224"/>
    <lineage>
        <taxon>Bacteria</taxon>
        <taxon>Bacillati</taxon>
        <taxon>Actinomycetota</taxon>
        <taxon>Actinomycetes</taxon>
        <taxon>Pseudonocardiales</taxon>
        <taxon>Pseudonocardiaceae</taxon>
        <taxon>Actinokineospora</taxon>
    </lineage>
</organism>
<dbReference type="GO" id="GO:0008168">
    <property type="term" value="F:methyltransferase activity"/>
    <property type="evidence" value="ECO:0007669"/>
    <property type="project" value="UniProtKB-KW"/>
</dbReference>
<dbReference type="SUPFAM" id="SSF53335">
    <property type="entry name" value="S-adenosyl-L-methionine-dependent methyltransferases"/>
    <property type="match status" value="1"/>
</dbReference>
<dbReference type="Proteomes" id="UP000282454">
    <property type="component" value="Unassembled WGS sequence"/>
</dbReference>
<keyword evidence="3" id="KW-1185">Reference proteome</keyword>
<dbReference type="GO" id="GO:0032259">
    <property type="term" value="P:methylation"/>
    <property type="evidence" value="ECO:0007669"/>
    <property type="project" value="UniProtKB-KW"/>
</dbReference>
<keyword evidence="2" id="KW-0808">Transferase</keyword>
<sequence>MPVVTSDDWLADTRASYDTVAVSYADQLRDAIAGDPYLRAALAVFADQVRAAGGGPVADVGCGPGHVTAHLQGLGVDAFGIDLSPGMIDVARRARPDLRFEVGSMTDLPLRDASVAGLLAWWSLIHIPDDEVPTVLAHFHRVLRPGGPLQLGFHVGDTSRVKTEGYGGHPMAVHVHRRRPDEVAAWLRDAGFEIEAHWLCGPDEQVPQALLFARRPA</sequence>
<protein>
    <submittedName>
        <fullName evidence="2">Methyltransferase family protein</fullName>
    </submittedName>
</protein>
<gene>
    <name evidence="2" type="ORF">CLV68_0796</name>
</gene>
<keyword evidence="2" id="KW-0489">Methyltransferase</keyword>
<evidence type="ECO:0000313" key="2">
    <source>
        <dbReference type="EMBL" id="RLK60294.1"/>
    </source>
</evidence>
<evidence type="ECO:0000313" key="3">
    <source>
        <dbReference type="Proteomes" id="UP000282454"/>
    </source>
</evidence>
<proteinExistence type="predicted"/>
<dbReference type="PANTHER" id="PTHR42912">
    <property type="entry name" value="METHYLTRANSFERASE"/>
    <property type="match status" value="1"/>
</dbReference>
<accession>A0A421B7E8</accession>
<dbReference type="Pfam" id="PF13649">
    <property type="entry name" value="Methyltransf_25"/>
    <property type="match status" value="1"/>
</dbReference>
<dbReference type="AlphaFoldDB" id="A0A421B7E8"/>
<dbReference type="InterPro" id="IPR041698">
    <property type="entry name" value="Methyltransf_25"/>
</dbReference>
<evidence type="ECO:0000259" key="1">
    <source>
        <dbReference type="Pfam" id="PF13649"/>
    </source>
</evidence>
<comment type="caution">
    <text evidence="2">The sequence shown here is derived from an EMBL/GenBank/DDBJ whole genome shotgun (WGS) entry which is preliminary data.</text>
</comment>
<dbReference type="EMBL" id="RCDD01000001">
    <property type="protein sequence ID" value="RLK60294.1"/>
    <property type="molecule type" value="Genomic_DNA"/>
</dbReference>
<dbReference type="CDD" id="cd02440">
    <property type="entry name" value="AdoMet_MTases"/>
    <property type="match status" value="1"/>
</dbReference>
<dbReference type="InterPro" id="IPR050508">
    <property type="entry name" value="Methyltransf_Superfamily"/>
</dbReference>
<dbReference type="InterPro" id="IPR029063">
    <property type="entry name" value="SAM-dependent_MTases_sf"/>
</dbReference>
<feature type="domain" description="Methyltransferase" evidence="1">
    <location>
        <begin position="57"/>
        <end position="147"/>
    </location>
</feature>
<reference evidence="2 3" key="1">
    <citation type="submission" date="2018-10" db="EMBL/GenBank/DDBJ databases">
        <title>Genomic Encyclopedia of Archaeal and Bacterial Type Strains, Phase II (KMG-II): from individual species to whole genera.</title>
        <authorList>
            <person name="Goeker M."/>
        </authorList>
    </citation>
    <scope>NUCLEOTIDE SEQUENCE [LARGE SCALE GENOMIC DNA]</scope>
    <source>
        <strain evidence="2 3">DSM 45657</strain>
    </source>
</reference>